<gene>
    <name evidence="1" type="ORF">B4N89_45490</name>
</gene>
<sequence length="324" mass="34717">MSNRDRAVQVRTLAADLGRRFGVDVDAVHVHAGWRIEWRDGPTVATARAWTARRALDPAGAVSLFRDVGRRAWVVAAVRAAMDGVLWSGVASAGPDEARWLLERIVAEREYPDRVDGEREVLVDRLLAALPADHDSRDDGGLVGGMVAERGVSWLVEGEGLDVLSPAEVLTARYVDTRAEVVAWERSLAVLPARVLVERALADPGIDRTTALALVALLPALRVEWAATAAAIRAAAARAMATPRAGGSSGDRSAATTRARRVAPVYATSGPRGRVGHWLREGARAAYCGAVIAGQDRPGLTICRACLDRGTSPLQQRLRGERLL</sequence>
<dbReference type="RefSeq" id="WP_078982588.1">
    <property type="nucleotide sequence ID" value="NZ_MWQN01000005.1"/>
</dbReference>
<proteinExistence type="predicted"/>
<organism evidence="1 2">
    <name type="scientific">Embleya scabrispora</name>
    <dbReference type="NCBI Taxonomy" id="159449"/>
    <lineage>
        <taxon>Bacteria</taxon>
        <taxon>Bacillati</taxon>
        <taxon>Actinomycetota</taxon>
        <taxon>Actinomycetes</taxon>
        <taxon>Kitasatosporales</taxon>
        <taxon>Streptomycetaceae</taxon>
        <taxon>Embleya</taxon>
    </lineage>
</organism>
<evidence type="ECO:0000313" key="1">
    <source>
        <dbReference type="EMBL" id="OPC76741.1"/>
    </source>
</evidence>
<dbReference type="Proteomes" id="UP000190037">
    <property type="component" value="Unassembled WGS sequence"/>
</dbReference>
<evidence type="ECO:0000313" key="2">
    <source>
        <dbReference type="Proteomes" id="UP000190037"/>
    </source>
</evidence>
<comment type="caution">
    <text evidence="1">The sequence shown here is derived from an EMBL/GenBank/DDBJ whole genome shotgun (WGS) entry which is preliminary data.</text>
</comment>
<protein>
    <submittedName>
        <fullName evidence="1">Uncharacterized protein</fullName>
    </submittedName>
</protein>
<dbReference type="OrthoDB" id="3869246at2"/>
<dbReference type="EMBL" id="MWQN01000005">
    <property type="protein sequence ID" value="OPC76741.1"/>
    <property type="molecule type" value="Genomic_DNA"/>
</dbReference>
<accession>A0A1T3NJE2</accession>
<keyword evidence="2" id="KW-1185">Reference proteome</keyword>
<name>A0A1T3NJE2_9ACTN</name>
<reference evidence="1 2" key="1">
    <citation type="submission" date="2017-03" db="EMBL/GenBank/DDBJ databases">
        <title>Draft genome sequence of Streptomyces scabrisporus NF3, endophyte isolated from Amphipterygium adstringens.</title>
        <authorList>
            <person name="Vazquez M."/>
            <person name="Ceapa C.D."/>
            <person name="Rodriguez Luna D."/>
            <person name="Sanchez Esquivel S."/>
        </authorList>
    </citation>
    <scope>NUCLEOTIDE SEQUENCE [LARGE SCALE GENOMIC DNA]</scope>
    <source>
        <strain evidence="1 2">NF3</strain>
    </source>
</reference>
<dbReference type="AlphaFoldDB" id="A0A1T3NJE2"/>